<evidence type="ECO:0008006" key="11">
    <source>
        <dbReference type="Google" id="ProtNLM"/>
    </source>
</evidence>
<evidence type="ECO:0000259" key="7">
    <source>
        <dbReference type="Pfam" id="PF06813"/>
    </source>
</evidence>
<feature type="transmembrane region" description="Helical" evidence="6">
    <location>
        <begin position="52"/>
        <end position="70"/>
    </location>
</feature>
<feature type="transmembrane region" description="Helical" evidence="6">
    <location>
        <begin position="238"/>
        <end position="257"/>
    </location>
</feature>
<feature type="transmembrane region" description="Helical" evidence="6">
    <location>
        <begin position="204"/>
        <end position="226"/>
    </location>
</feature>
<comment type="caution">
    <text evidence="9">The sequence shown here is derived from an EMBL/GenBank/DDBJ whole genome shotgun (WGS) entry which is preliminary data.</text>
</comment>
<comment type="subcellular location">
    <subcellularLocation>
        <location evidence="1">Membrane</location>
        <topology evidence="1">Multi-pass membrane protein</topology>
    </subcellularLocation>
</comment>
<evidence type="ECO:0000259" key="8">
    <source>
        <dbReference type="Pfam" id="PF23262"/>
    </source>
</evidence>
<name>A0AAN8T010_SOLBU</name>
<keyword evidence="3 6" id="KW-1133">Transmembrane helix</keyword>
<feature type="transmembrane region" description="Helical" evidence="6">
    <location>
        <begin position="356"/>
        <end position="377"/>
    </location>
</feature>
<feature type="transmembrane region" description="Helical" evidence="6">
    <location>
        <begin position="423"/>
        <end position="445"/>
    </location>
</feature>
<organism evidence="9 10">
    <name type="scientific">Solanum bulbocastanum</name>
    <name type="common">Wild potato</name>
    <dbReference type="NCBI Taxonomy" id="147425"/>
    <lineage>
        <taxon>Eukaryota</taxon>
        <taxon>Viridiplantae</taxon>
        <taxon>Streptophyta</taxon>
        <taxon>Embryophyta</taxon>
        <taxon>Tracheophyta</taxon>
        <taxon>Spermatophyta</taxon>
        <taxon>Magnoliopsida</taxon>
        <taxon>eudicotyledons</taxon>
        <taxon>Gunneridae</taxon>
        <taxon>Pentapetalae</taxon>
        <taxon>asterids</taxon>
        <taxon>lamiids</taxon>
        <taxon>Solanales</taxon>
        <taxon>Solanaceae</taxon>
        <taxon>Solanoideae</taxon>
        <taxon>Solaneae</taxon>
        <taxon>Solanum</taxon>
    </lineage>
</organism>
<dbReference type="Gene3D" id="1.20.1250.20">
    <property type="entry name" value="MFS general substrate transporter like domains"/>
    <property type="match status" value="1"/>
</dbReference>
<keyword evidence="2 6" id="KW-0812">Transmembrane</keyword>
<feature type="transmembrane region" description="Helical" evidence="6">
    <location>
        <begin position="107"/>
        <end position="130"/>
    </location>
</feature>
<feature type="transmembrane region" description="Helical" evidence="6">
    <location>
        <begin position="142"/>
        <end position="166"/>
    </location>
</feature>
<evidence type="ECO:0000256" key="3">
    <source>
        <dbReference type="ARBA" id="ARBA00022989"/>
    </source>
</evidence>
<dbReference type="SUPFAM" id="SSF103473">
    <property type="entry name" value="MFS general substrate transporter"/>
    <property type="match status" value="2"/>
</dbReference>
<feature type="transmembrane region" description="Helical" evidence="6">
    <location>
        <begin position="77"/>
        <end position="95"/>
    </location>
</feature>
<reference evidence="9 10" key="1">
    <citation type="submission" date="2024-02" db="EMBL/GenBank/DDBJ databases">
        <title>de novo genome assembly of Solanum bulbocastanum strain 11H21.</title>
        <authorList>
            <person name="Hosaka A.J."/>
        </authorList>
    </citation>
    <scope>NUCLEOTIDE SEQUENCE [LARGE SCALE GENOMIC DNA]</scope>
    <source>
        <tissue evidence="9">Young leaves</tissue>
    </source>
</reference>
<dbReference type="PANTHER" id="PTHR21576:SF103">
    <property type="entry name" value="NODULIN-LIKE DOMAIN-CONTAINING PROTEIN"/>
    <property type="match status" value="1"/>
</dbReference>
<comment type="similarity">
    <text evidence="5">Belongs to the major facilitator superfamily. Phosphate:H(+) symporter (TC 2.A.1.9) family.</text>
</comment>
<dbReference type="EMBL" id="JBANQN010000010">
    <property type="protein sequence ID" value="KAK6778694.1"/>
    <property type="molecule type" value="Genomic_DNA"/>
</dbReference>
<feature type="transmembrane region" description="Helical" evidence="6">
    <location>
        <begin position="457"/>
        <end position="477"/>
    </location>
</feature>
<dbReference type="Pfam" id="PF06813">
    <property type="entry name" value="Nodulin-like"/>
    <property type="match status" value="1"/>
</dbReference>
<feature type="transmembrane region" description="Helical" evidence="6">
    <location>
        <begin position="398"/>
        <end position="417"/>
    </location>
</feature>
<evidence type="ECO:0000256" key="5">
    <source>
        <dbReference type="ARBA" id="ARBA00044504"/>
    </source>
</evidence>
<protein>
    <recommendedName>
        <fullName evidence="11">Nodulin-like domain-containing protein</fullName>
    </recommendedName>
</protein>
<keyword evidence="10" id="KW-1185">Reference proteome</keyword>
<feature type="domain" description="NFD4 C-terminal" evidence="8">
    <location>
        <begin position="327"/>
        <end position="539"/>
    </location>
</feature>
<evidence type="ECO:0000256" key="6">
    <source>
        <dbReference type="SAM" id="Phobius"/>
    </source>
</evidence>
<feature type="transmembrane region" description="Helical" evidence="6">
    <location>
        <begin position="512"/>
        <end position="536"/>
    </location>
</feature>
<dbReference type="InterPro" id="IPR010658">
    <property type="entry name" value="Nodulin-like"/>
</dbReference>
<proteinExistence type="inferred from homology"/>
<dbReference type="InterPro" id="IPR056555">
    <property type="entry name" value="NFD4_C"/>
</dbReference>
<dbReference type="Proteomes" id="UP001371456">
    <property type="component" value="Unassembled WGS sequence"/>
</dbReference>
<feature type="domain" description="Nodulin-like" evidence="7">
    <location>
        <begin position="12"/>
        <end position="256"/>
    </location>
</feature>
<evidence type="ECO:0000256" key="2">
    <source>
        <dbReference type="ARBA" id="ARBA00022692"/>
    </source>
</evidence>
<dbReference type="PANTHER" id="PTHR21576">
    <property type="entry name" value="UNCHARACTERIZED NODULIN-LIKE PROTEIN"/>
    <property type="match status" value="1"/>
</dbReference>
<dbReference type="GO" id="GO:0016020">
    <property type="term" value="C:membrane"/>
    <property type="evidence" value="ECO:0007669"/>
    <property type="project" value="UniProtKB-SubCell"/>
</dbReference>
<dbReference type="CDD" id="cd17354">
    <property type="entry name" value="MFS_Mch1p_like"/>
    <property type="match status" value="1"/>
</dbReference>
<feature type="transmembrane region" description="Helical" evidence="6">
    <location>
        <begin position="172"/>
        <end position="192"/>
    </location>
</feature>
<feature type="transmembrane region" description="Helical" evidence="6">
    <location>
        <begin position="12"/>
        <end position="32"/>
    </location>
</feature>
<evidence type="ECO:0000256" key="1">
    <source>
        <dbReference type="ARBA" id="ARBA00004141"/>
    </source>
</evidence>
<accession>A0AAN8T010</accession>
<evidence type="ECO:0000256" key="4">
    <source>
        <dbReference type="ARBA" id="ARBA00023136"/>
    </source>
</evidence>
<evidence type="ECO:0000313" key="10">
    <source>
        <dbReference type="Proteomes" id="UP001371456"/>
    </source>
</evidence>
<dbReference type="InterPro" id="IPR036259">
    <property type="entry name" value="MFS_trans_sf"/>
</dbReference>
<dbReference type="Pfam" id="PF23262">
    <property type="entry name" value="NFD4_C"/>
    <property type="match status" value="1"/>
</dbReference>
<feature type="transmembrane region" description="Helical" evidence="6">
    <location>
        <begin position="320"/>
        <end position="344"/>
    </location>
</feature>
<evidence type="ECO:0000313" key="9">
    <source>
        <dbReference type="EMBL" id="KAK6778694.1"/>
    </source>
</evidence>
<gene>
    <name evidence="9" type="ORF">RDI58_025412</name>
</gene>
<dbReference type="AlphaFoldDB" id="A0AAN8T010"/>
<keyword evidence="4 6" id="KW-0472">Membrane</keyword>
<sequence>MENFGLHMLVGRWFMFFASILILSVAGGTYIFGLYSEEVKISLGYDQTTLNLLGFFKDLGANVGIISGLINEITPPLVVILLGAFMNFFGYFSIWLAVTKKWSNPKVWEMCFCIFLGANSQTFVNTGVIVTCVKNFPESRGIVIGLLKGFVGLSGAILTQLYHAFYGSDGKSLILLIAWVPTAVSCVLLRVIRTMKVNKQENEIRIFYQLLFMSFGLAGFLMAIIVVENRVEFGAIGYWLTAGTILVLLCAPIVLVVREELNLWDVKKRNLSHTVEIKVDEIERPLQCSAAVVPINDQKEHVSFFQDVFKPPERGEDYTILQAVLSVDMLILFIATIFGAGGLLTAMDNLGQIGKALGYPKTSITTFVSLVSIWGYLGRVGSGFASEVFLEKYKFPRPLMLTIVLFFSCLVHVLIALGVPNTLYVASVLIGLCFGALWPLIFAIISEIFGLKHYSTLLNFGGAASPIGAYIFNVKVAGNLYDREAMKQMAAHGIIRKRGEDLTCTGVECYKLAFLIIAASTFVGFIVSLVLVIRTFKFYKGDIYKKFREQAKAVDAAEYQSRTSGNAPL</sequence>